<keyword evidence="1" id="KW-0479">Metal-binding</keyword>
<dbReference type="GO" id="GO:0009838">
    <property type="term" value="P:abscission"/>
    <property type="evidence" value="ECO:0007669"/>
    <property type="project" value="TreeGrafter"/>
</dbReference>
<dbReference type="GO" id="GO:0032154">
    <property type="term" value="C:cleavage furrow"/>
    <property type="evidence" value="ECO:0007669"/>
    <property type="project" value="TreeGrafter"/>
</dbReference>
<dbReference type="Gene3D" id="3.30.40.10">
    <property type="entry name" value="Zinc/RING finger domain, C3HC4 (zinc finger)"/>
    <property type="match status" value="1"/>
</dbReference>
<feature type="domain" description="FYVE-type" evidence="6">
    <location>
        <begin position="1"/>
        <end position="55"/>
    </location>
</feature>
<dbReference type="Pfam" id="PF01363">
    <property type="entry name" value="FYVE"/>
    <property type="match status" value="1"/>
</dbReference>
<evidence type="ECO:0000256" key="5">
    <source>
        <dbReference type="SAM" id="MobiDB-lite"/>
    </source>
</evidence>
<protein>
    <submittedName>
        <fullName evidence="7">(diamondback moth) hypothetical protein</fullName>
    </submittedName>
</protein>
<accession>A0A8S4FW20</accession>
<dbReference type="InterPro" id="IPR013083">
    <property type="entry name" value="Znf_RING/FYVE/PHD"/>
</dbReference>
<dbReference type="SUPFAM" id="SSF57845">
    <property type="entry name" value="B-box zinc-binding domain"/>
    <property type="match status" value="1"/>
</dbReference>
<dbReference type="GO" id="GO:0044878">
    <property type="term" value="P:mitotic cytokinesis checkpoint signaling"/>
    <property type="evidence" value="ECO:0007669"/>
    <property type="project" value="TreeGrafter"/>
</dbReference>
<organism evidence="7 8">
    <name type="scientific">Plutella xylostella</name>
    <name type="common">Diamondback moth</name>
    <name type="synonym">Plutella maculipennis</name>
    <dbReference type="NCBI Taxonomy" id="51655"/>
    <lineage>
        <taxon>Eukaryota</taxon>
        <taxon>Metazoa</taxon>
        <taxon>Ecdysozoa</taxon>
        <taxon>Arthropoda</taxon>
        <taxon>Hexapoda</taxon>
        <taxon>Insecta</taxon>
        <taxon>Pterygota</taxon>
        <taxon>Neoptera</taxon>
        <taxon>Endopterygota</taxon>
        <taxon>Lepidoptera</taxon>
        <taxon>Glossata</taxon>
        <taxon>Ditrysia</taxon>
        <taxon>Yponomeutoidea</taxon>
        <taxon>Plutellidae</taxon>
        <taxon>Plutella</taxon>
    </lineage>
</organism>
<dbReference type="SUPFAM" id="SSF57903">
    <property type="entry name" value="FYVE/PHD zinc finger"/>
    <property type="match status" value="1"/>
</dbReference>
<keyword evidence="8" id="KW-1185">Reference proteome</keyword>
<feature type="region of interest" description="Disordered" evidence="5">
    <location>
        <begin position="201"/>
        <end position="220"/>
    </location>
</feature>
<dbReference type="GO" id="GO:0032266">
    <property type="term" value="F:phosphatidylinositol-3-phosphate binding"/>
    <property type="evidence" value="ECO:0007669"/>
    <property type="project" value="TreeGrafter"/>
</dbReference>
<dbReference type="InterPro" id="IPR000306">
    <property type="entry name" value="Znf_FYVE"/>
</dbReference>
<gene>
    <name evidence="7" type="ORF">PLXY2_LOCUS11112</name>
</gene>
<evidence type="ECO:0000256" key="4">
    <source>
        <dbReference type="PROSITE-ProRule" id="PRU00091"/>
    </source>
</evidence>
<evidence type="ECO:0000256" key="1">
    <source>
        <dbReference type="ARBA" id="ARBA00022723"/>
    </source>
</evidence>
<evidence type="ECO:0000256" key="3">
    <source>
        <dbReference type="ARBA" id="ARBA00022833"/>
    </source>
</evidence>
<dbReference type="GO" id="GO:0005813">
    <property type="term" value="C:centrosome"/>
    <property type="evidence" value="ECO:0007669"/>
    <property type="project" value="TreeGrafter"/>
</dbReference>
<evidence type="ECO:0000313" key="7">
    <source>
        <dbReference type="EMBL" id="CAG9132865.1"/>
    </source>
</evidence>
<dbReference type="CDD" id="cd00065">
    <property type="entry name" value="FYVE_like_SF"/>
    <property type="match status" value="1"/>
</dbReference>
<reference evidence="7" key="1">
    <citation type="submission" date="2020-11" db="EMBL/GenBank/DDBJ databases">
        <authorList>
            <person name="Whiteford S."/>
        </authorList>
    </citation>
    <scope>NUCLEOTIDE SEQUENCE</scope>
</reference>
<dbReference type="PROSITE" id="PS50178">
    <property type="entry name" value="ZF_FYVE"/>
    <property type="match status" value="1"/>
</dbReference>
<dbReference type="InterPro" id="IPR017455">
    <property type="entry name" value="Znf_FYVE-rel"/>
</dbReference>
<keyword evidence="3" id="KW-0862">Zinc</keyword>
<proteinExistence type="predicted"/>
<comment type="caution">
    <text evidence="7">The sequence shown here is derived from an EMBL/GenBank/DDBJ whole genome shotgun (WGS) entry which is preliminary data.</text>
</comment>
<dbReference type="GO" id="GO:0030496">
    <property type="term" value="C:midbody"/>
    <property type="evidence" value="ECO:0007669"/>
    <property type="project" value="TreeGrafter"/>
</dbReference>
<dbReference type="EMBL" id="CAJHNJ030000054">
    <property type="protein sequence ID" value="CAG9132865.1"/>
    <property type="molecule type" value="Genomic_DNA"/>
</dbReference>
<evidence type="ECO:0000256" key="2">
    <source>
        <dbReference type="ARBA" id="ARBA00022771"/>
    </source>
</evidence>
<evidence type="ECO:0000313" key="8">
    <source>
        <dbReference type="Proteomes" id="UP000653454"/>
    </source>
</evidence>
<dbReference type="GO" id="GO:0008270">
    <property type="term" value="F:zinc ion binding"/>
    <property type="evidence" value="ECO:0007669"/>
    <property type="project" value="UniProtKB-KW"/>
</dbReference>
<name>A0A8S4FW20_PLUXY</name>
<keyword evidence="2 4" id="KW-0863">Zinc-finger</keyword>
<sequence>MSCNTCGKSFSLLRKEKGCPGCGFSYCSKCLDNKVFLKKINSEAKVCVKCKQKSNSGESSQIEPPDAYYKRIGASSGSSAEHSTDQEILSRLQKLKDNKLENKTAVTTEEITERLKKIKGDVPSVSDAEIQERLARLRGTPNPVTTTNKVLLPTADRRTEQEQADDLLKQYLEQTTIDTQYKDEFDKSVDSIQSRLMKLKGSEGNPTASVEAPNAESEDEEETIKKIINKYKAEASLEVEEAVGPDTSEELPFCEICNEDATLRCLGCKYLFCKRCYLDHRDDDDGCNQYEPYKPPKGI</sequence>
<dbReference type="InterPro" id="IPR011011">
    <property type="entry name" value="Znf_FYVE_PHD"/>
</dbReference>
<dbReference type="Pfam" id="PF22586">
    <property type="entry name" value="ANCHR-like_BBOX"/>
    <property type="match status" value="1"/>
</dbReference>
<dbReference type="AlphaFoldDB" id="A0A8S4FW20"/>
<evidence type="ECO:0000259" key="6">
    <source>
        <dbReference type="PROSITE" id="PS50178"/>
    </source>
</evidence>
<dbReference type="PANTHER" id="PTHR46603:SF1">
    <property type="entry name" value="ABSCISSION_NOCUT CHECKPOINT REGULATOR"/>
    <property type="match status" value="1"/>
</dbReference>
<dbReference type="PANTHER" id="PTHR46603">
    <property type="entry name" value="ABSCISSION/NOCUT CHECKPOINT REGULATOR"/>
    <property type="match status" value="1"/>
</dbReference>
<dbReference type="Proteomes" id="UP000653454">
    <property type="component" value="Unassembled WGS sequence"/>
</dbReference>